<protein>
    <submittedName>
        <fullName evidence="1">Uncharacterized protein</fullName>
    </submittedName>
</protein>
<organism evidence="1">
    <name type="scientific">Siphoviridae sp. ctHDv29</name>
    <dbReference type="NCBI Taxonomy" id="2826228"/>
    <lineage>
        <taxon>Viruses</taxon>
        <taxon>Duplodnaviria</taxon>
        <taxon>Heunggongvirae</taxon>
        <taxon>Uroviricota</taxon>
        <taxon>Caudoviricetes</taxon>
    </lineage>
</organism>
<proteinExistence type="predicted"/>
<sequence length="61" mass="6891">MQSINIRFENEKVNIIVDGALFKDVHSLSLDYIKGAPMLFACVSDVSDEKQGKRQESKFLS</sequence>
<reference evidence="1" key="1">
    <citation type="journal article" date="2021" name="Proc. Natl. Acad. Sci. U.S.A.">
        <title>A Catalog of Tens of Thousands of Viruses from Human Metagenomes Reveals Hidden Associations with Chronic Diseases.</title>
        <authorList>
            <person name="Tisza M.J."/>
            <person name="Buck C.B."/>
        </authorList>
    </citation>
    <scope>NUCLEOTIDE SEQUENCE</scope>
    <source>
        <strain evidence="1">CtHDv29</strain>
    </source>
</reference>
<evidence type="ECO:0000313" key="1">
    <source>
        <dbReference type="EMBL" id="DAD77953.1"/>
    </source>
</evidence>
<dbReference type="EMBL" id="BK014836">
    <property type="protein sequence ID" value="DAD77953.1"/>
    <property type="molecule type" value="Genomic_DNA"/>
</dbReference>
<accession>A0A8S5M6J4</accession>
<name>A0A8S5M6J4_9CAUD</name>